<dbReference type="Gene3D" id="3.40.50.1110">
    <property type="entry name" value="SGNH hydrolase"/>
    <property type="match status" value="1"/>
</dbReference>
<gene>
    <name evidence="4" type="ORF">GMBLW1_40120</name>
</gene>
<name>A0A6C2YUV7_9BACT</name>
<organism evidence="4">
    <name type="scientific">Tuwongella immobilis</name>
    <dbReference type="NCBI Taxonomy" id="692036"/>
    <lineage>
        <taxon>Bacteria</taxon>
        <taxon>Pseudomonadati</taxon>
        <taxon>Planctomycetota</taxon>
        <taxon>Planctomycetia</taxon>
        <taxon>Gemmatales</taxon>
        <taxon>Gemmataceae</taxon>
        <taxon>Tuwongella</taxon>
    </lineage>
</organism>
<protein>
    <recommendedName>
        <fullName evidence="3">Sialate O-acetylesterase domain-containing protein</fullName>
    </recommendedName>
</protein>
<evidence type="ECO:0000259" key="3">
    <source>
        <dbReference type="Pfam" id="PF03629"/>
    </source>
</evidence>
<evidence type="ECO:0000256" key="2">
    <source>
        <dbReference type="SAM" id="SignalP"/>
    </source>
</evidence>
<proteinExistence type="predicted"/>
<dbReference type="PANTHER" id="PTHR31988">
    <property type="entry name" value="ESTERASE, PUTATIVE (DUF303)-RELATED"/>
    <property type="match status" value="1"/>
</dbReference>
<evidence type="ECO:0000313" key="4">
    <source>
        <dbReference type="EMBL" id="VIP05181.1"/>
    </source>
</evidence>
<dbReference type="PANTHER" id="PTHR31988:SF19">
    <property type="entry name" value="9-O-ACETYL-N-ACETYLNEURAMINIC ACID DEACETYLASE-RELATED"/>
    <property type="match status" value="1"/>
</dbReference>
<dbReference type="GO" id="GO:0016788">
    <property type="term" value="F:hydrolase activity, acting on ester bonds"/>
    <property type="evidence" value="ECO:0007669"/>
    <property type="project" value="UniProtKB-ARBA"/>
</dbReference>
<dbReference type="EMBL" id="LR586016">
    <property type="protein sequence ID" value="VIP05181.1"/>
    <property type="molecule type" value="Genomic_DNA"/>
</dbReference>
<reference evidence="4" key="1">
    <citation type="submission" date="2019-04" db="EMBL/GenBank/DDBJ databases">
        <authorList>
            <consortium name="Science for Life Laboratories"/>
        </authorList>
    </citation>
    <scope>NUCLEOTIDE SEQUENCE</scope>
    <source>
        <strain evidence="4">MBLW1</strain>
    </source>
</reference>
<feature type="signal peptide" evidence="2">
    <location>
        <begin position="1"/>
        <end position="23"/>
    </location>
</feature>
<keyword evidence="5" id="KW-1185">Reference proteome</keyword>
<dbReference type="AlphaFoldDB" id="A0A6C2YUV7"/>
<dbReference type="EMBL" id="LR593887">
    <property type="protein sequence ID" value="VTS07718.1"/>
    <property type="molecule type" value="Genomic_DNA"/>
</dbReference>
<accession>A0A6C2YUV7</accession>
<keyword evidence="1" id="KW-0378">Hydrolase</keyword>
<feature type="chain" id="PRO_5033880225" description="Sialate O-acetylesterase domain-containing protein" evidence="2">
    <location>
        <begin position="24"/>
        <end position="363"/>
    </location>
</feature>
<dbReference type="Pfam" id="PF03629">
    <property type="entry name" value="SASA"/>
    <property type="match status" value="1"/>
</dbReference>
<dbReference type="InParanoid" id="A0A6C2YUV7"/>
<keyword evidence="2" id="KW-0732">Signal</keyword>
<dbReference type="InterPro" id="IPR052940">
    <property type="entry name" value="Carb_Esterase_6"/>
</dbReference>
<dbReference type="Proteomes" id="UP000464378">
    <property type="component" value="Chromosome"/>
</dbReference>
<feature type="domain" description="Sialate O-acetylesterase" evidence="3">
    <location>
        <begin position="224"/>
        <end position="341"/>
    </location>
</feature>
<dbReference type="InterPro" id="IPR005181">
    <property type="entry name" value="SASA"/>
</dbReference>
<dbReference type="KEGG" id="tim:GMBLW1_40120"/>
<dbReference type="SUPFAM" id="SSF52266">
    <property type="entry name" value="SGNH hydrolase"/>
    <property type="match status" value="1"/>
</dbReference>
<evidence type="ECO:0000256" key="1">
    <source>
        <dbReference type="ARBA" id="ARBA00022801"/>
    </source>
</evidence>
<sequence length="363" mass="40151">MIRRGIRLLAMVAVLMGSATAMAQDASKLPRPDGKPANHSKKVKVFILLGQSNMLGFGRVGPKTVKGSLEYFIHEKGKYGFLVDDAGQWTTRKDVRFVHVMDQRGGDFKDFARFSDVKNDWLTVKGNFGPELGIGHVLGNAFDEPVLVLKACIGNRSLGWDLLPPGSERYTFDGKVYAGYKDVAPTWVEGTEPKAVPWYAGRQYDADTAHAKAVLKNLKKYFPDYQDQGYEVAGFVYWQGHKDTGNAGHASRYEQNLVKLIQSLRADFDAPNAKFVVATGCGNPGREGLGLKVAESQLAVGDAQKYPKFVGNVKAVDTRDLWREASESPVNQGYHYNHNAETYMETGLRLGWALAELLKADPK</sequence>
<dbReference type="RefSeq" id="WP_197740791.1">
    <property type="nucleotide sequence ID" value="NZ_LR593887.1"/>
</dbReference>
<evidence type="ECO:0000313" key="5">
    <source>
        <dbReference type="Proteomes" id="UP000464378"/>
    </source>
</evidence>
<dbReference type="InterPro" id="IPR036514">
    <property type="entry name" value="SGNH_hydro_sf"/>
</dbReference>